<name>A0A8H6SAB2_9AGAR</name>
<evidence type="ECO:0000313" key="4">
    <source>
        <dbReference type="Proteomes" id="UP000636479"/>
    </source>
</evidence>
<feature type="region of interest" description="Disordered" evidence="2">
    <location>
        <begin position="1"/>
        <end position="23"/>
    </location>
</feature>
<dbReference type="RefSeq" id="XP_037216443.1">
    <property type="nucleotide sequence ID" value="XM_037367049.1"/>
</dbReference>
<proteinExistence type="inferred from homology"/>
<feature type="region of interest" description="Disordered" evidence="2">
    <location>
        <begin position="181"/>
        <end position="212"/>
    </location>
</feature>
<feature type="compositionally biased region" description="Low complexity" evidence="2">
    <location>
        <begin position="274"/>
        <end position="289"/>
    </location>
</feature>
<feature type="region of interest" description="Disordered" evidence="2">
    <location>
        <begin position="272"/>
        <end position="307"/>
    </location>
</feature>
<organism evidence="3 4">
    <name type="scientific">Mycena indigotica</name>
    <dbReference type="NCBI Taxonomy" id="2126181"/>
    <lineage>
        <taxon>Eukaryota</taxon>
        <taxon>Fungi</taxon>
        <taxon>Dikarya</taxon>
        <taxon>Basidiomycota</taxon>
        <taxon>Agaricomycotina</taxon>
        <taxon>Agaricomycetes</taxon>
        <taxon>Agaricomycetidae</taxon>
        <taxon>Agaricales</taxon>
        <taxon>Marasmiineae</taxon>
        <taxon>Mycenaceae</taxon>
        <taxon>Mycena</taxon>
    </lineage>
</organism>
<feature type="compositionally biased region" description="Polar residues" evidence="2">
    <location>
        <begin position="188"/>
        <end position="199"/>
    </location>
</feature>
<dbReference type="PANTHER" id="PTHR31315:SF1">
    <property type="entry name" value="PROTEIN SIP5"/>
    <property type="match status" value="1"/>
</dbReference>
<evidence type="ECO:0000256" key="2">
    <source>
        <dbReference type="SAM" id="MobiDB-lite"/>
    </source>
</evidence>
<dbReference type="EMBL" id="JACAZF010000009">
    <property type="protein sequence ID" value="KAF7295080.1"/>
    <property type="molecule type" value="Genomic_DNA"/>
</dbReference>
<comment type="similarity">
    <text evidence="1">Belongs to the SIP5 family.</text>
</comment>
<feature type="region of interest" description="Disordered" evidence="2">
    <location>
        <begin position="502"/>
        <end position="560"/>
    </location>
</feature>
<sequence length="577" mass="62114">MGNSSSSSRPHDESVDFGQLVPQGVYTGPRDWNQSITAQLIIARRLAPFYRPLEDYEESWDDDQILAARKALSDSETEQLPPPPPPTNKKRSGSLKEPSRPEAAVYRHAVECPICFLYYPPNINHSRCCDQAICTECFVQIKRNEPTATHLVSEPAACPYCVQENFGVVYTPPPWRAGIASEGGGSPWSDSPRGSSPSIDTPYPTHKRRQKSFGADSAEVVLTDHIRPDWEAKLAAVRAAVQRRANRRIIMRQVGDRLIPVGVTSGRVHALTPEEAAQAEAASTEGSGSRRSRRRQQQPQNGNFEQFMGMGGAELEELMIMEAMRLSLIEHEEQQRKEAEQKKKAETAVANNDSGASTSSVTASSSAPQPSPSTLSVSQPTSSRSRSPSPNPLQVLKDTASGWRRRTSSPPPVTLSAALSAVSTASAVLNSTEIETSNSTPATPTIIERNTIESEQTTAPITNPIVPVSSPTITDTSDAATALEPQPTIAPYSESVPVIEIPDRPVPSHQDSMLSAISMASSTGETYDNLPSSPESDSSVDREPLLTPPAAATPKNVLTNAPITAEGYFGDASAAAE</sequence>
<gene>
    <name evidence="3" type="ORF">MIND_01046300</name>
</gene>
<dbReference type="PANTHER" id="PTHR31315">
    <property type="entry name" value="PROTEIN SIP5"/>
    <property type="match status" value="1"/>
</dbReference>
<feature type="compositionally biased region" description="Polar residues" evidence="2">
    <location>
        <begin position="509"/>
        <end position="537"/>
    </location>
</feature>
<comment type="caution">
    <text evidence="3">The sequence shown here is derived from an EMBL/GenBank/DDBJ whole genome shotgun (WGS) entry which is preliminary data.</text>
</comment>
<keyword evidence="4" id="KW-1185">Reference proteome</keyword>
<feature type="region of interest" description="Disordered" evidence="2">
    <location>
        <begin position="453"/>
        <end position="475"/>
    </location>
</feature>
<dbReference type="OrthoDB" id="21471at2759"/>
<evidence type="ECO:0000256" key="1">
    <source>
        <dbReference type="ARBA" id="ARBA00010402"/>
    </source>
</evidence>
<feature type="compositionally biased region" description="Low complexity" evidence="2">
    <location>
        <begin position="347"/>
        <end position="388"/>
    </location>
</feature>
<feature type="compositionally biased region" description="Basic and acidic residues" evidence="2">
    <location>
        <begin position="332"/>
        <end position="346"/>
    </location>
</feature>
<evidence type="ECO:0008006" key="5">
    <source>
        <dbReference type="Google" id="ProtNLM"/>
    </source>
</evidence>
<protein>
    <recommendedName>
        <fullName evidence="5">RING-type domain-containing protein</fullName>
    </recommendedName>
</protein>
<feature type="region of interest" description="Disordered" evidence="2">
    <location>
        <begin position="332"/>
        <end position="414"/>
    </location>
</feature>
<dbReference type="GeneID" id="59349565"/>
<dbReference type="InterPro" id="IPR039301">
    <property type="entry name" value="Sip5/DA2"/>
</dbReference>
<accession>A0A8H6SAB2</accession>
<dbReference type="AlphaFoldDB" id="A0A8H6SAB2"/>
<dbReference type="CDD" id="cd24139">
    <property type="entry name" value="SIP5-like"/>
    <property type="match status" value="1"/>
</dbReference>
<dbReference type="GO" id="GO:0005737">
    <property type="term" value="C:cytoplasm"/>
    <property type="evidence" value="ECO:0007669"/>
    <property type="project" value="TreeGrafter"/>
</dbReference>
<feature type="region of interest" description="Disordered" evidence="2">
    <location>
        <begin position="71"/>
        <end position="100"/>
    </location>
</feature>
<reference evidence="3" key="1">
    <citation type="submission" date="2020-05" db="EMBL/GenBank/DDBJ databases">
        <title>Mycena genomes resolve the evolution of fungal bioluminescence.</title>
        <authorList>
            <person name="Tsai I.J."/>
        </authorList>
    </citation>
    <scope>NUCLEOTIDE SEQUENCE</scope>
    <source>
        <strain evidence="3">171206Taipei</strain>
    </source>
</reference>
<evidence type="ECO:0000313" key="3">
    <source>
        <dbReference type="EMBL" id="KAF7295080.1"/>
    </source>
</evidence>
<dbReference type="Proteomes" id="UP000636479">
    <property type="component" value="Unassembled WGS sequence"/>
</dbReference>